<reference evidence="1" key="1">
    <citation type="submission" date="2022-06" db="EMBL/GenBank/DDBJ databases">
        <title>Complete genome sequence and characterization of Cupriavidus gilardii QJ1 isolated from contaminating cells.</title>
        <authorList>
            <person name="Qi J."/>
        </authorList>
    </citation>
    <scope>NUCLEOTIDE SEQUENCE</scope>
    <source>
        <strain evidence="1">QJ1</strain>
    </source>
</reference>
<sequence>MTKYEKLDSLILSSIEAGRTRFNQIFAGTVQDECERIAKTEGTTRSRWGVDPFRVMDRRLQALRKAGKIRFIASGDGMGWQLIPEA</sequence>
<evidence type="ECO:0000313" key="2">
    <source>
        <dbReference type="Proteomes" id="UP001056648"/>
    </source>
</evidence>
<gene>
    <name evidence="1" type="ORF">NDR89_20535</name>
</gene>
<organism evidence="1 2">
    <name type="scientific">Cupriavidus gilardii</name>
    <dbReference type="NCBI Taxonomy" id="82541"/>
    <lineage>
        <taxon>Bacteria</taxon>
        <taxon>Pseudomonadati</taxon>
        <taxon>Pseudomonadota</taxon>
        <taxon>Betaproteobacteria</taxon>
        <taxon>Burkholderiales</taxon>
        <taxon>Burkholderiaceae</taxon>
        <taxon>Cupriavidus</taxon>
    </lineage>
</organism>
<evidence type="ECO:0000313" key="1">
    <source>
        <dbReference type="EMBL" id="USE79027.1"/>
    </source>
</evidence>
<dbReference type="Proteomes" id="UP001056648">
    <property type="component" value="Chromosome 2"/>
</dbReference>
<name>A0ABY4VPF6_9BURK</name>
<keyword evidence="2" id="KW-1185">Reference proteome</keyword>
<accession>A0ABY4VPF6</accession>
<dbReference type="RefSeq" id="WP_252252749.1">
    <property type="nucleotide sequence ID" value="NZ_CP098736.1"/>
</dbReference>
<dbReference type="EMBL" id="CP098736">
    <property type="protein sequence ID" value="USE79027.1"/>
    <property type="molecule type" value="Genomic_DNA"/>
</dbReference>
<proteinExistence type="predicted"/>
<protein>
    <submittedName>
        <fullName evidence="1">Uncharacterized protein</fullName>
    </submittedName>
</protein>